<dbReference type="PANTHER" id="PTHR47105">
    <property type="entry name" value="OS02G0173600 PROTEIN"/>
    <property type="match status" value="1"/>
</dbReference>
<keyword evidence="2" id="KW-0732">Signal</keyword>
<dbReference type="Pfam" id="PF00702">
    <property type="entry name" value="Hydrolase"/>
    <property type="match status" value="1"/>
</dbReference>
<evidence type="ECO:0008006" key="5">
    <source>
        <dbReference type="Google" id="ProtNLM"/>
    </source>
</evidence>
<keyword evidence="4" id="KW-1185">Reference proteome</keyword>
<accession>A0AAD2CZN6</accession>
<dbReference type="PANTHER" id="PTHR47105:SF1">
    <property type="entry name" value="OS06G0665100 PROTEIN"/>
    <property type="match status" value="1"/>
</dbReference>
<dbReference type="NCBIfam" id="TIGR01549">
    <property type="entry name" value="HAD-SF-IA-v1"/>
    <property type="match status" value="1"/>
</dbReference>
<dbReference type="Gene3D" id="1.10.150.720">
    <property type="entry name" value="Haloacid dehalogenase-like hydrolase"/>
    <property type="match status" value="1"/>
</dbReference>
<dbReference type="SFLD" id="SFLDG01129">
    <property type="entry name" value="C1.5:_HAD__Beta-PGM__Phosphata"/>
    <property type="match status" value="1"/>
</dbReference>
<feature type="region of interest" description="Disordered" evidence="1">
    <location>
        <begin position="462"/>
        <end position="570"/>
    </location>
</feature>
<feature type="chain" id="PRO_5041986391" description="Haloacid dehalogenase-like hydrolase domain-containing protein 3" evidence="2">
    <location>
        <begin position="23"/>
        <end position="665"/>
    </location>
</feature>
<dbReference type="SUPFAM" id="SSF56784">
    <property type="entry name" value="HAD-like"/>
    <property type="match status" value="1"/>
</dbReference>
<dbReference type="Proteomes" id="UP001295423">
    <property type="component" value="Unassembled WGS sequence"/>
</dbReference>
<dbReference type="EMBL" id="CAKOGP040001224">
    <property type="protein sequence ID" value="CAJ1944349.1"/>
    <property type="molecule type" value="Genomic_DNA"/>
</dbReference>
<feature type="compositionally biased region" description="Basic and acidic residues" evidence="1">
    <location>
        <begin position="383"/>
        <end position="397"/>
    </location>
</feature>
<evidence type="ECO:0000256" key="2">
    <source>
        <dbReference type="SAM" id="SignalP"/>
    </source>
</evidence>
<evidence type="ECO:0000256" key="1">
    <source>
        <dbReference type="SAM" id="MobiDB-lite"/>
    </source>
</evidence>
<feature type="compositionally biased region" description="Polar residues" evidence="1">
    <location>
        <begin position="531"/>
        <end position="541"/>
    </location>
</feature>
<dbReference type="InterPro" id="IPR036412">
    <property type="entry name" value="HAD-like_sf"/>
</dbReference>
<gene>
    <name evidence="3" type="ORF">CYCCA115_LOCUS8843</name>
</gene>
<comment type="caution">
    <text evidence="3">The sequence shown here is derived from an EMBL/GenBank/DDBJ whole genome shotgun (WGS) entry which is preliminary data.</text>
</comment>
<evidence type="ECO:0000313" key="4">
    <source>
        <dbReference type="Proteomes" id="UP001295423"/>
    </source>
</evidence>
<evidence type="ECO:0000313" key="3">
    <source>
        <dbReference type="EMBL" id="CAJ1944349.1"/>
    </source>
</evidence>
<reference evidence="3" key="1">
    <citation type="submission" date="2023-08" db="EMBL/GenBank/DDBJ databases">
        <authorList>
            <person name="Audoor S."/>
            <person name="Bilcke G."/>
        </authorList>
    </citation>
    <scope>NUCLEOTIDE SEQUENCE</scope>
</reference>
<feature type="region of interest" description="Disordered" evidence="1">
    <location>
        <begin position="371"/>
        <end position="397"/>
    </location>
</feature>
<organism evidence="3 4">
    <name type="scientific">Cylindrotheca closterium</name>
    <dbReference type="NCBI Taxonomy" id="2856"/>
    <lineage>
        <taxon>Eukaryota</taxon>
        <taxon>Sar</taxon>
        <taxon>Stramenopiles</taxon>
        <taxon>Ochrophyta</taxon>
        <taxon>Bacillariophyta</taxon>
        <taxon>Bacillariophyceae</taxon>
        <taxon>Bacillariophycidae</taxon>
        <taxon>Bacillariales</taxon>
        <taxon>Bacillariaceae</taxon>
        <taxon>Cylindrotheca</taxon>
    </lineage>
</organism>
<dbReference type="Gene3D" id="3.40.50.1000">
    <property type="entry name" value="HAD superfamily/HAD-like"/>
    <property type="match status" value="1"/>
</dbReference>
<feature type="signal peptide" evidence="2">
    <location>
        <begin position="1"/>
        <end position="22"/>
    </location>
</feature>
<protein>
    <recommendedName>
        <fullName evidence="5">Haloacid dehalogenase-like hydrolase domain-containing protein 3</fullName>
    </recommendedName>
</protein>
<proteinExistence type="predicted"/>
<feature type="region of interest" description="Disordered" evidence="1">
    <location>
        <begin position="299"/>
        <end position="334"/>
    </location>
</feature>
<dbReference type="InterPro" id="IPR023214">
    <property type="entry name" value="HAD_sf"/>
</dbReference>
<dbReference type="InterPro" id="IPR006439">
    <property type="entry name" value="HAD-SF_hydro_IA"/>
</dbReference>
<name>A0AAD2CZN6_9STRA</name>
<dbReference type="SFLD" id="SFLDS00003">
    <property type="entry name" value="Haloacid_Dehalogenase"/>
    <property type="match status" value="1"/>
</dbReference>
<feature type="compositionally biased region" description="Basic and acidic residues" evidence="1">
    <location>
        <begin position="299"/>
        <end position="325"/>
    </location>
</feature>
<feature type="compositionally biased region" description="Polar residues" evidence="1">
    <location>
        <begin position="475"/>
        <end position="498"/>
    </location>
</feature>
<dbReference type="InterPro" id="IPR044924">
    <property type="entry name" value="HAD-SF_hydro_IA_REG-2-like_cap"/>
</dbReference>
<feature type="compositionally biased region" description="Acidic residues" evidence="1">
    <location>
        <begin position="623"/>
        <end position="632"/>
    </location>
</feature>
<dbReference type="AlphaFoldDB" id="A0AAD2CZN6"/>
<feature type="region of interest" description="Disordered" evidence="1">
    <location>
        <begin position="595"/>
        <end position="632"/>
    </location>
</feature>
<sequence>MIITLSAGAIVFLASLAATVGALSVADCKKIRVLSLDVTGTLLAGREPVVQTYHKAALWAQLPHPPSPEELKTAFKAAYKEKCIESPCFGKVEGTSGREWWYDMVRRVLYKTGREYSQEEYDRYFRRVYQQFGSPAGYRVLEDAQIMIDALEPDGFLLGITSNTPTRHMESVLPMLDSFHDNFQFFTCSQDVGIEKPGAAIFDKSYQSAKFWIPDLQKDEILHIGDSYACDYCGAKAYGFQALMLDRSSHPAVMAYQDWVKGPDYPGKTLEEVQDNTITSLEEVVKMLTAIADEEVQEIAKEDPKDAKPKAVVKKDGESRQESIKPHKPKSVQQGEVVKLADVDDGVEEEAEPNMEAQDETLRTMQAETKPVQAVEEAPASPKSREPMVGKSGVDDLTAKFDEKVPRYREQIPTLRFNSLGQIIEDKTQSSYVASVENLGYQVQQQYSSDSSSWFDAKSKVTASYGKQGKKGNQDDPSSQENVRPSRQPASWFDTQSTRDTKKKWTSANKSGPKPEPTETEAESEKKTHHISNLYSSSNQLEDFRDIKSPPIYGTPKKKWKPANRVEPEPLMENMERDIASGRHLSNKYADDYSEDDFRDIQSPPIYGTEKKKWRPARKSEAEPSEEPLLEDMDYDIASGRHLTNEYADDYSEDDFRDIQSPPIF</sequence>